<reference evidence="3 4" key="1">
    <citation type="submission" date="2024-03" db="EMBL/GenBank/DDBJ databases">
        <title>The Acrasis kona genome and developmental transcriptomes reveal deep origins of eukaryotic multicellular pathways.</title>
        <authorList>
            <person name="Sheikh S."/>
            <person name="Fu C.-J."/>
            <person name="Brown M.W."/>
            <person name="Baldauf S.L."/>
        </authorList>
    </citation>
    <scope>NUCLEOTIDE SEQUENCE [LARGE SCALE GENOMIC DNA]</scope>
    <source>
        <strain evidence="3 4">ATCC MYA-3509</strain>
    </source>
</reference>
<protein>
    <submittedName>
        <fullName evidence="3">Uncharacterized protein</fullName>
    </submittedName>
</protein>
<dbReference type="Proteomes" id="UP001431209">
    <property type="component" value="Unassembled WGS sequence"/>
</dbReference>
<dbReference type="InterPro" id="IPR029062">
    <property type="entry name" value="Class_I_gatase-like"/>
</dbReference>
<gene>
    <name evidence="3" type="ORF">AKO1_010850</name>
</gene>
<accession>A0AAW2YK86</accession>
<dbReference type="Gene3D" id="3.40.50.880">
    <property type="match status" value="1"/>
</dbReference>
<keyword evidence="2" id="KW-0812">Transmembrane</keyword>
<proteinExistence type="predicted"/>
<evidence type="ECO:0000256" key="2">
    <source>
        <dbReference type="SAM" id="Phobius"/>
    </source>
</evidence>
<dbReference type="EMBL" id="JAOPGA020000191">
    <property type="protein sequence ID" value="KAL0477552.1"/>
    <property type="molecule type" value="Genomic_DNA"/>
</dbReference>
<evidence type="ECO:0000313" key="3">
    <source>
        <dbReference type="EMBL" id="KAL0477552.1"/>
    </source>
</evidence>
<name>A0AAW2YK86_9EUKA</name>
<keyword evidence="4" id="KW-1185">Reference proteome</keyword>
<dbReference type="AlphaFoldDB" id="A0AAW2YK86"/>
<keyword evidence="2" id="KW-1133">Transmembrane helix</keyword>
<keyword evidence="2" id="KW-0472">Membrane</keyword>
<sequence length="864" mass="96642">MPYDVAFFWSSATDQIINKYQIQLANIWGGLTRLGLRLRFMNDKELRAGEHKKVKLIVLPRNERMHKGDLQYFKDVVIPDGVHVYADADLPGYADYHIQSDPNFNQLIQSIFGVKPIKVNAFETNITEYYFKDERRMLQVTPQKDFGPVIADGRVNYFTGWKYHHVESVDATVLATFQYNEIKPITVHPAVTIKSNGESKGKGLLSTFVLGDTKCEYRCFTRTWREHYDWYKGMIMSQVGLNIRGELTHEGSQLMQISHQYLKDGRILIYVSNWNEWGAEWGKSGTETVVIRLASMNGRTVHDLFSRKLITESSDGSLQITMNSSETTVLIVGEPIKPAIYISTIGTQFDLVPSQKEVTVHVDFTTAGNTLDVIVELQRGDKVYASVTKKKQTGNVDLTVPLMLDPNLFDVSTFEGAGYFYYAALVDNKGKLVASTKLDCVSVSLGLRLYDQAPLALDKESTIRVKWEHPAIQRVKAFPGIVALFNSSLTAKRDPDTVDRMWRIAYLLKTIGYVERNIHDVFDCILVMKGPQFVVINDLADLAPLKYTDIPIYRTLILPGVSVLSDDEVKHIKSFMTTIKHSVVISTDSVAGRYNGVDDSDQSARLADLFGVKSSGKQSVGGDVVITNTDHPITRLMKPNQVIKTAGVLRQEYNEATASTSLGKRGNTPSIFVYKRKIALDYPVYSLVLNFDPSQPGSDDDYKQMTLLFKGIAQWMSEADQLLKIRWELQCDKDIVASASAWVDSIQGETELKVKPNSNCVNKQPKWVGYTYPWDSPQGWNDRVSLYNSYSMSFPGSGNEKLTTAPTAAPGLSPAVSKAPTATNPPEATKGGDNILNNLSSSLIPSLSSVTCLLLFAFSVFILW</sequence>
<evidence type="ECO:0000313" key="4">
    <source>
        <dbReference type="Proteomes" id="UP001431209"/>
    </source>
</evidence>
<organism evidence="3 4">
    <name type="scientific">Acrasis kona</name>
    <dbReference type="NCBI Taxonomy" id="1008807"/>
    <lineage>
        <taxon>Eukaryota</taxon>
        <taxon>Discoba</taxon>
        <taxon>Heterolobosea</taxon>
        <taxon>Tetramitia</taxon>
        <taxon>Eutetramitia</taxon>
        <taxon>Acrasidae</taxon>
        <taxon>Acrasis</taxon>
    </lineage>
</organism>
<comment type="caution">
    <text evidence="3">The sequence shown here is derived from an EMBL/GenBank/DDBJ whole genome shotgun (WGS) entry which is preliminary data.</text>
</comment>
<feature type="region of interest" description="Disordered" evidence="1">
    <location>
        <begin position="803"/>
        <end position="832"/>
    </location>
</feature>
<feature type="transmembrane region" description="Helical" evidence="2">
    <location>
        <begin position="843"/>
        <end position="863"/>
    </location>
</feature>
<evidence type="ECO:0000256" key="1">
    <source>
        <dbReference type="SAM" id="MobiDB-lite"/>
    </source>
</evidence>